<protein>
    <submittedName>
        <fullName evidence="1">Uncharacterized protein</fullName>
    </submittedName>
</protein>
<gene>
    <name evidence="1" type="ORF">NCTC8009_00577</name>
</gene>
<accession>A0A2X1LD03</accession>
<evidence type="ECO:0000313" key="1">
    <source>
        <dbReference type="EMBL" id="SPW74173.1"/>
    </source>
</evidence>
<organism evidence="1 2">
    <name type="scientific">Escherichia coli</name>
    <dbReference type="NCBI Taxonomy" id="562"/>
    <lineage>
        <taxon>Bacteria</taxon>
        <taxon>Pseudomonadati</taxon>
        <taxon>Pseudomonadota</taxon>
        <taxon>Gammaproteobacteria</taxon>
        <taxon>Enterobacterales</taxon>
        <taxon>Enterobacteriaceae</taxon>
        <taxon>Escherichia</taxon>
    </lineage>
</organism>
<proteinExistence type="predicted"/>
<sequence>MMEAVEFRAQGDMRSLAASMLLVVVEDGDPEADSFDALAITMAGLADIDEDTDFTR</sequence>
<dbReference type="Proteomes" id="UP000250991">
    <property type="component" value="Unassembled WGS sequence"/>
</dbReference>
<dbReference type="AlphaFoldDB" id="A0A2X1LD03"/>
<evidence type="ECO:0000313" key="2">
    <source>
        <dbReference type="Proteomes" id="UP000250991"/>
    </source>
</evidence>
<name>A0A2X1LD03_ECOLX</name>
<dbReference type="EMBL" id="UARW01000007">
    <property type="protein sequence ID" value="SPW74173.1"/>
    <property type="molecule type" value="Genomic_DNA"/>
</dbReference>
<reference evidence="1 2" key="1">
    <citation type="submission" date="2018-06" db="EMBL/GenBank/DDBJ databases">
        <authorList>
            <consortium name="Pathogen Informatics"/>
            <person name="Doyle S."/>
        </authorList>
    </citation>
    <scope>NUCLEOTIDE SEQUENCE [LARGE SCALE GENOMIC DNA]</scope>
    <source>
        <strain evidence="1 2">NCTC8009</strain>
    </source>
</reference>